<evidence type="ECO:0000256" key="6">
    <source>
        <dbReference type="ARBA" id="ARBA00022912"/>
    </source>
</evidence>
<evidence type="ECO:0000256" key="11">
    <source>
        <dbReference type="SAM" id="MobiDB-lite"/>
    </source>
</evidence>
<organism evidence="14 15">
    <name type="scientific">Cephalotus follicularis</name>
    <name type="common">Albany pitcher plant</name>
    <dbReference type="NCBI Taxonomy" id="3775"/>
    <lineage>
        <taxon>Eukaryota</taxon>
        <taxon>Viridiplantae</taxon>
        <taxon>Streptophyta</taxon>
        <taxon>Embryophyta</taxon>
        <taxon>Tracheophyta</taxon>
        <taxon>Spermatophyta</taxon>
        <taxon>Magnoliopsida</taxon>
        <taxon>eudicotyledons</taxon>
        <taxon>Gunneridae</taxon>
        <taxon>Pentapetalae</taxon>
        <taxon>rosids</taxon>
        <taxon>fabids</taxon>
        <taxon>Oxalidales</taxon>
        <taxon>Cephalotaceae</taxon>
        <taxon>Cephalotus</taxon>
    </lineage>
</organism>
<comment type="subcellular location">
    <subcellularLocation>
        <location evidence="2">Chromosome</location>
    </subcellularLocation>
    <subcellularLocation>
        <location evidence="1">Nucleus</location>
    </subcellularLocation>
</comment>
<dbReference type="InParanoid" id="A0A1Q3BEQ1"/>
<keyword evidence="7" id="KW-0539">Nucleus</keyword>
<dbReference type="Pfam" id="PF05755">
    <property type="entry name" value="REF"/>
    <property type="match status" value="1"/>
</dbReference>
<dbReference type="InterPro" id="IPR011948">
    <property type="entry name" value="Dullard_phosphatase"/>
</dbReference>
<dbReference type="PANTHER" id="PTHR48225">
    <property type="entry name" value="HORMA DOMAIN-CONTAINING PROTEIN 1"/>
    <property type="match status" value="1"/>
</dbReference>
<dbReference type="SUPFAM" id="SSF46785">
    <property type="entry name" value="Winged helix' DNA-binding domain"/>
    <property type="match status" value="1"/>
</dbReference>
<dbReference type="SMART" id="SM00577">
    <property type="entry name" value="CPDc"/>
    <property type="match status" value="1"/>
</dbReference>
<dbReference type="GO" id="GO:0051321">
    <property type="term" value="P:meiotic cell cycle"/>
    <property type="evidence" value="ECO:0007669"/>
    <property type="project" value="UniProtKB-KW"/>
</dbReference>
<accession>A0A1Q3BEQ1</accession>
<dbReference type="SUPFAM" id="SSF56784">
    <property type="entry name" value="HAD-like"/>
    <property type="match status" value="1"/>
</dbReference>
<dbReference type="SUPFAM" id="SSF56019">
    <property type="entry name" value="The spindle assembly checkpoint protein mad2"/>
    <property type="match status" value="1"/>
</dbReference>
<feature type="region of interest" description="Disordered" evidence="11">
    <location>
        <begin position="684"/>
        <end position="720"/>
    </location>
</feature>
<dbReference type="Gene3D" id="3.40.50.1000">
    <property type="entry name" value="HAD superfamily/HAD-like"/>
    <property type="match status" value="1"/>
</dbReference>
<keyword evidence="6" id="KW-0904">Protein phosphatase</keyword>
<evidence type="ECO:0000259" key="12">
    <source>
        <dbReference type="PROSITE" id="PS50815"/>
    </source>
</evidence>
<keyword evidence="8" id="KW-0469">Meiosis</keyword>
<dbReference type="InterPro" id="IPR023214">
    <property type="entry name" value="HAD_sf"/>
</dbReference>
<evidence type="ECO:0000256" key="5">
    <source>
        <dbReference type="ARBA" id="ARBA00022801"/>
    </source>
</evidence>
<dbReference type="InterPro" id="IPR004274">
    <property type="entry name" value="FCP1_dom"/>
</dbReference>
<evidence type="ECO:0000256" key="1">
    <source>
        <dbReference type="ARBA" id="ARBA00004123"/>
    </source>
</evidence>
<proteinExistence type="inferred from homology"/>
<dbReference type="GO" id="GO:0005634">
    <property type="term" value="C:nucleus"/>
    <property type="evidence" value="ECO:0007669"/>
    <property type="project" value="UniProtKB-SubCell"/>
</dbReference>
<dbReference type="EMBL" id="BDDD01000484">
    <property type="protein sequence ID" value="GAV66507.1"/>
    <property type="molecule type" value="Genomic_DNA"/>
</dbReference>
<dbReference type="OrthoDB" id="1928087at2759"/>
<dbReference type="GO" id="GO:0004721">
    <property type="term" value="F:phosphoprotein phosphatase activity"/>
    <property type="evidence" value="ECO:0007669"/>
    <property type="project" value="UniProtKB-KW"/>
</dbReference>
<evidence type="ECO:0000256" key="8">
    <source>
        <dbReference type="ARBA" id="ARBA00023254"/>
    </source>
</evidence>
<dbReference type="PROSITE" id="PS50815">
    <property type="entry name" value="HORMA"/>
    <property type="match status" value="1"/>
</dbReference>
<comment type="similarity">
    <text evidence="10">Belongs to the CTDSPL2 family.</text>
</comment>
<keyword evidence="4" id="KW-0158">Chromosome</keyword>
<feature type="domain" description="HORMA" evidence="12">
    <location>
        <begin position="473"/>
        <end position="691"/>
    </location>
</feature>
<reference evidence="15" key="1">
    <citation type="submission" date="2016-04" db="EMBL/GenBank/DDBJ databases">
        <title>Cephalotus genome sequencing.</title>
        <authorList>
            <person name="Fukushima K."/>
            <person name="Hasebe M."/>
            <person name="Fang X."/>
        </authorList>
    </citation>
    <scope>NUCLEOTIDE SEQUENCE [LARGE SCALE GENOMIC DNA]</scope>
    <source>
        <strain evidence="15">cv. St1</strain>
    </source>
</reference>
<dbReference type="AlphaFoldDB" id="A0A1Q3BEQ1"/>
<evidence type="ECO:0000256" key="7">
    <source>
        <dbReference type="ARBA" id="ARBA00023242"/>
    </source>
</evidence>
<evidence type="ECO:0000256" key="3">
    <source>
        <dbReference type="ARBA" id="ARBA00009737"/>
    </source>
</evidence>
<dbReference type="Pfam" id="PF03031">
    <property type="entry name" value="NIF"/>
    <property type="match status" value="1"/>
</dbReference>
<dbReference type="GO" id="GO:0005694">
    <property type="term" value="C:chromosome"/>
    <property type="evidence" value="ECO:0007669"/>
    <property type="project" value="UniProtKB-SubCell"/>
</dbReference>
<feature type="compositionally biased region" description="Acidic residues" evidence="11">
    <location>
        <begin position="684"/>
        <end position="698"/>
    </location>
</feature>
<feature type="region of interest" description="Disordered" evidence="11">
    <location>
        <begin position="1"/>
        <end position="24"/>
    </location>
</feature>
<dbReference type="STRING" id="3775.A0A1Q3BEQ1"/>
<dbReference type="PANTHER" id="PTHR48225:SF7">
    <property type="entry name" value="MEIOSIS-SPECIFIC PROTEIN HOP1"/>
    <property type="match status" value="1"/>
</dbReference>
<dbReference type="InterPro" id="IPR036390">
    <property type="entry name" value="WH_DNA-bd_sf"/>
</dbReference>
<evidence type="ECO:0000313" key="15">
    <source>
        <dbReference type="Proteomes" id="UP000187406"/>
    </source>
</evidence>
<evidence type="ECO:0000256" key="10">
    <source>
        <dbReference type="ARBA" id="ARBA00038355"/>
    </source>
</evidence>
<sequence>MQTRNRILGRDASQDLPSPRVSRTQKKLAECVQVAEKKIAELITSSARKQKKSTGHHARKNIEPLEATNLITRSSVERHEVSLGYDGNAAMDPKGSDDGTANGELNTIFSPAFHLPKIAGEEITNGVDFITFFRSGDSNFHEGSRLDHKQVDMPDGHVSQETDANISSKNTDLENQMLTMETDAVHSHCYVDSEGAGLSSEVSAIYLAMKKSKLECVDEHGQDSMTSDVYVDDDYEEYDDFDPFLFIKNLPDLSLIVPMFRPLLLPKQTRSCPSTTLVLDLDETLVHSTLEPCDDADFTFPVNFNLQDHTVYVRCRPHLRDFMERVSGLFEIIIFTASQSIYAEQLLNVLDPKRKVFRHRVFRESCVFLEGNYLKDLSVLGRDLARVIIIDNSPQAFGFQVDNGIPIESWFDDRSDQELLLLLPFLESLVGVEDVRPLIARKFNLRGKIAAASFPLNSNRRDALEGTKKKVQLRMDLAFNFFFFQVVAQKLKEAEITEQDSLLLTRNLLRIAIFNISYIRGLFPEKYFSDKSVPALGVYDALQKKYLKTLLFCVCETIEGPMIEEYAFSFSYSNSESQEVSMNINRTGNKKLGGTFKCNSTMEITPNQMRSSACKMVRTLVQLMRTLDSMPEERTILMKLLYYDDVTPVDYEPPFFRSCREEEAQIIWTKNPLKMEVKSVLDPCEDENDNAQDDEESLGADFVRRDDSSDSDSEVNLSQEDRYIVAPVEKQRPQEDTCMVDEDDTQDPVEDEQQLARVKEWINCCHLDAVELTDVLSNFPDISVVLTEEIMDKLVKEGILSKNGRDSYLINKQKVSDYDTVVKEEMDGQAAICDKAPPVDGHLYVKALYHALPMKFVSVTKLQNKLDGEANQTTVRKLIDKMIRNGFVEAKGNRRLGKRVIRSQLTEKKLIEVKKALDVDAMVKIAMEYIEAVLPLPEGNHRDVSTCAVLHSIGSDLTRMKIRSDMHQNNSIRSEQTVSKTKEHGNTPTSRAEPVASRESFATGGANKRPNGNANYHGEADAVICSRSTPDKKGRKTSTVKEPILQNVKRQKSQAVERVKEEEELKQLGFVRVAAIQALICVSNLYEYAKQNSGPLRSTVGTVEAAVTTVVAPVYHKFKGVPYHLLVFFDNKVDECSHKFEEHAPPLAKQLVGQTQVLIQKASQKAQKLVNEWQAGGLWAAAHCAASESKKFILTQSAKVWIKLDQYSLIHTVAEIAIPTAVYCSEKYNHAIKDLSREGYIIFSYLPLVPIDEIAKAFKQGKPEENGDANDSDSHSD</sequence>
<dbReference type="CDD" id="cd07521">
    <property type="entry name" value="HAD_FCP1-like"/>
    <property type="match status" value="1"/>
</dbReference>
<dbReference type="NCBIfam" id="TIGR02251">
    <property type="entry name" value="HIF-SF_euk"/>
    <property type="match status" value="1"/>
</dbReference>
<dbReference type="Pfam" id="PF02301">
    <property type="entry name" value="HORMA"/>
    <property type="match status" value="1"/>
</dbReference>
<dbReference type="Gene3D" id="3.30.900.10">
    <property type="entry name" value="HORMA domain"/>
    <property type="match status" value="1"/>
</dbReference>
<evidence type="ECO:0000259" key="13">
    <source>
        <dbReference type="PROSITE" id="PS50969"/>
    </source>
</evidence>
<comment type="caution">
    <text evidence="14">The sequence shown here is derived from an EMBL/GenBank/DDBJ whole genome shotgun (WGS) entry which is preliminary data.</text>
</comment>
<feature type="region of interest" description="Disordered" evidence="11">
    <location>
        <begin position="967"/>
        <end position="1015"/>
    </location>
</feature>
<comment type="function">
    <text evidence="9">Probable phosphatase.</text>
</comment>
<evidence type="ECO:0000256" key="2">
    <source>
        <dbReference type="ARBA" id="ARBA00004286"/>
    </source>
</evidence>
<comment type="similarity">
    <text evidence="3">Belongs to the REF/SRPP family.</text>
</comment>
<dbReference type="InterPro" id="IPR051294">
    <property type="entry name" value="HORMA_MeioticProgression"/>
</dbReference>
<dbReference type="PROSITE" id="PS50969">
    <property type="entry name" value="FCP1"/>
    <property type="match status" value="1"/>
</dbReference>
<gene>
    <name evidence="14" type="ORF">CFOL_v3_10017</name>
</gene>
<dbReference type="FunFam" id="3.40.50.1000:FF:000015">
    <property type="entry name" value="CTD small phosphatase-like protein 2"/>
    <property type="match status" value="1"/>
</dbReference>
<protein>
    <submittedName>
        <fullName evidence="14">HORMA domain-containing protein/NIF domain-containing protein/REF domain-containing protein</fullName>
    </submittedName>
</protein>
<evidence type="ECO:0000256" key="4">
    <source>
        <dbReference type="ARBA" id="ARBA00022454"/>
    </source>
</evidence>
<keyword evidence="15" id="KW-1185">Reference proteome</keyword>
<dbReference type="InterPro" id="IPR036570">
    <property type="entry name" value="HORMA_dom_sf"/>
</dbReference>
<dbReference type="Proteomes" id="UP000187406">
    <property type="component" value="Unassembled WGS sequence"/>
</dbReference>
<feature type="domain" description="FCP1 homology" evidence="13">
    <location>
        <begin position="270"/>
        <end position="429"/>
    </location>
</feature>
<feature type="compositionally biased region" description="Polar residues" evidence="11">
    <location>
        <begin position="967"/>
        <end position="979"/>
    </location>
</feature>
<name>A0A1Q3BEQ1_CEPFO</name>
<dbReference type="InterPro" id="IPR003511">
    <property type="entry name" value="HORMA_dom"/>
</dbReference>
<keyword evidence="5" id="KW-0378">Hydrolase</keyword>
<dbReference type="InterPro" id="IPR008802">
    <property type="entry name" value="REF"/>
</dbReference>
<dbReference type="InterPro" id="IPR036412">
    <property type="entry name" value="HAD-like_sf"/>
</dbReference>
<evidence type="ECO:0000256" key="9">
    <source>
        <dbReference type="ARBA" id="ARBA00037324"/>
    </source>
</evidence>
<evidence type="ECO:0000313" key="14">
    <source>
        <dbReference type="EMBL" id="GAV66507.1"/>
    </source>
</evidence>